<feature type="transmembrane region" description="Helical" evidence="2">
    <location>
        <begin position="12"/>
        <end position="29"/>
    </location>
</feature>
<keyword evidence="2" id="KW-0812">Transmembrane</keyword>
<feature type="domain" description="VTT" evidence="3">
    <location>
        <begin position="29"/>
        <end position="155"/>
    </location>
</feature>
<dbReference type="InterPro" id="IPR032816">
    <property type="entry name" value="VTT_dom"/>
</dbReference>
<dbReference type="EMBL" id="CP129113">
    <property type="protein sequence ID" value="WLV25026.1"/>
    <property type="molecule type" value="Genomic_DNA"/>
</dbReference>
<organism evidence="4 5">
    <name type="scientific">Aciduricibacillus chroicocephali</name>
    <dbReference type="NCBI Taxonomy" id="3054939"/>
    <lineage>
        <taxon>Bacteria</taxon>
        <taxon>Bacillati</taxon>
        <taxon>Bacillota</taxon>
        <taxon>Bacilli</taxon>
        <taxon>Bacillales</taxon>
        <taxon>Bacillaceae</taxon>
        <taxon>Aciduricibacillus</taxon>
    </lineage>
</organism>
<feature type="transmembrane region" description="Helical" evidence="2">
    <location>
        <begin position="137"/>
        <end position="158"/>
    </location>
</feature>
<feature type="transmembrane region" description="Helical" evidence="2">
    <location>
        <begin position="49"/>
        <end position="71"/>
    </location>
</feature>
<protein>
    <submittedName>
        <fullName evidence="4">DedA family protein</fullName>
    </submittedName>
</protein>
<evidence type="ECO:0000313" key="5">
    <source>
        <dbReference type="Proteomes" id="UP001180087"/>
    </source>
</evidence>
<evidence type="ECO:0000256" key="2">
    <source>
        <dbReference type="SAM" id="Phobius"/>
    </source>
</evidence>
<dbReference type="PANTHER" id="PTHR42709">
    <property type="entry name" value="ALKALINE PHOSPHATASE LIKE PROTEIN"/>
    <property type="match status" value="1"/>
</dbReference>
<comment type="similarity">
    <text evidence="1">Belongs to the DedA family.</text>
</comment>
<keyword evidence="2" id="KW-0472">Membrane</keyword>
<gene>
    <name evidence="4" type="ORF">QR721_01945</name>
</gene>
<evidence type="ECO:0000313" key="4">
    <source>
        <dbReference type="EMBL" id="WLV25026.1"/>
    </source>
</evidence>
<dbReference type="Pfam" id="PF09335">
    <property type="entry name" value="VTT_dom"/>
    <property type="match status" value="1"/>
</dbReference>
<dbReference type="PANTHER" id="PTHR42709:SF9">
    <property type="entry name" value="ALKALINE PHOSPHATASE LIKE PROTEIN"/>
    <property type="match status" value="1"/>
</dbReference>
<accession>A0ABY9KVW8</accession>
<proteinExistence type="inferred from homology"/>
<sequence length="200" mass="22472">MQQWHELIAQYGYISIIFILGIGIVGLPVPDEVLLTYLGYLTSDGDMYFIPAFLCSLAGAICGISISYILGSKLGEPFLKKYGPKLFIKEETVRKTRKLFGKYGAFVLIFCYFIPGVRHVAAYVAGVTSYSYKRFAAVAYFGAVAWVTAFLVLGNRLGSHWNLIARHLHQYMWGMLLLGVISIGLVFLFKKAALYRRKQT</sequence>
<dbReference type="InterPro" id="IPR051311">
    <property type="entry name" value="DedA_domain"/>
</dbReference>
<evidence type="ECO:0000256" key="1">
    <source>
        <dbReference type="ARBA" id="ARBA00010792"/>
    </source>
</evidence>
<keyword evidence="2" id="KW-1133">Transmembrane helix</keyword>
<reference evidence="4" key="1">
    <citation type="submission" date="2023-06" db="EMBL/GenBank/DDBJ databases">
        <title>A Treasure from Seagulls: Isolation and Description of Aciduricobacillus qingdaonensis gen. nov., sp. nov., a Rare Obligately Uric Acid-utilizing Member in the Family Bacillaceae.</title>
        <authorList>
            <person name="Liu W."/>
            <person name="Wang B."/>
        </authorList>
    </citation>
    <scope>NUCLEOTIDE SEQUENCE</scope>
    <source>
        <strain evidence="4">44XB</strain>
    </source>
</reference>
<keyword evidence="5" id="KW-1185">Reference proteome</keyword>
<name>A0ABY9KVW8_9BACI</name>
<dbReference type="Proteomes" id="UP001180087">
    <property type="component" value="Chromosome"/>
</dbReference>
<dbReference type="RefSeq" id="WP_348028651.1">
    <property type="nucleotide sequence ID" value="NZ_CP129113.1"/>
</dbReference>
<feature type="transmembrane region" description="Helical" evidence="2">
    <location>
        <begin position="103"/>
        <end position="125"/>
    </location>
</feature>
<evidence type="ECO:0000259" key="3">
    <source>
        <dbReference type="Pfam" id="PF09335"/>
    </source>
</evidence>
<feature type="transmembrane region" description="Helical" evidence="2">
    <location>
        <begin position="170"/>
        <end position="189"/>
    </location>
</feature>